<dbReference type="SUPFAM" id="SSF81382">
    <property type="entry name" value="Skp1 dimerisation domain-like"/>
    <property type="match status" value="1"/>
</dbReference>
<sequence>MYGMSSHLTSWDKEVVCSWSLKSFYIMAMGKKKRTPVEPIIEEDAIPEFVRPPQSKIIVKVKCSDGQIFSMKATTARQSRIIGELLDELEAAGGDLTKHSFPLPKTIKSRIFRKILPWLQHHAKDTDAESWQLTKRESDIPEWDQAFMQSAKDENVFYDMMNATDTLDIKVLRSLCCKCVAHSLRGKTVEQMRLMLGIESDFTPEEEERNKLEIDFLTRRMNRLL</sequence>
<dbReference type="Pfam" id="PF03931">
    <property type="entry name" value="Skp1_POZ"/>
    <property type="match status" value="1"/>
</dbReference>
<keyword evidence="6" id="KW-1185">Reference proteome</keyword>
<name>A0A1D1ULU0_RAMVA</name>
<evidence type="ECO:0000259" key="3">
    <source>
        <dbReference type="Pfam" id="PF01466"/>
    </source>
</evidence>
<evidence type="ECO:0000256" key="2">
    <source>
        <dbReference type="ARBA" id="ARBA00022786"/>
    </source>
</evidence>
<dbReference type="InterPro" id="IPR016072">
    <property type="entry name" value="Skp1_comp_dimer"/>
</dbReference>
<dbReference type="OrthoDB" id="2342932at2759"/>
<gene>
    <name evidence="5" type="primary">RvY_02064-1</name>
    <name evidence="5" type="synonym">RvY_02064.1</name>
    <name evidence="5" type="ORF">RvY_02064</name>
</gene>
<evidence type="ECO:0000256" key="1">
    <source>
        <dbReference type="ARBA" id="ARBA00009993"/>
    </source>
</evidence>
<dbReference type="InterPro" id="IPR036296">
    <property type="entry name" value="SKP1-like_dim_sf"/>
</dbReference>
<evidence type="ECO:0008006" key="7">
    <source>
        <dbReference type="Google" id="ProtNLM"/>
    </source>
</evidence>
<dbReference type="InterPro" id="IPR016897">
    <property type="entry name" value="SKP1"/>
</dbReference>
<reference evidence="5 6" key="1">
    <citation type="journal article" date="2016" name="Nat. Commun.">
        <title>Extremotolerant tardigrade genome and improved radiotolerance of human cultured cells by tardigrade-unique protein.</title>
        <authorList>
            <person name="Hashimoto T."/>
            <person name="Horikawa D.D."/>
            <person name="Saito Y."/>
            <person name="Kuwahara H."/>
            <person name="Kozuka-Hata H."/>
            <person name="Shin-I T."/>
            <person name="Minakuchi Y."/>
            <person name="Ohishi K."/>
            <person name="Motoyama A."/>
            <person name="Aizu T."/>
            <person name="Enomoto A."/>
            <person name="Kondo K."/>
            <person name="Tanaka S."/>
            <person name="Hara Y."/>
            <person name="Koshikawa S."/>
            <person name="Sagara H."/>
            <person name="Miura T."/>
            <person name="Yokobori S."/>
            <person name="Miyagawa K."/>
            <person name="Suzuki Y."/>
            <person name="Kubo T."/>
            <person name="Oyama M."/>
            <person name="Kohara Y."/>
            <person name="Fujiyama A."/>
            <person name="Arakawa K."/>
            <person name="Katayama T."/>
            <person name="Toyoda A."/>
            <person name="Kunieda T."/>
        </authorList>
    </citation>
    <scope>NUCLEOTIDE SEQUENCE [LARGE SCALE GENOMIC DNA]</scope>
    <source>
        <strain evidence="5 6">YOKOZUNA-1</strain>
    </source>
</reference>
<dbReference type="CDD" id="cd18322">
    <property type="entry name" value="BTB_POZ_SKP1"/>
    <property type="match status" value="1"/>
</dbReference>
<dbReference type="InterPro" id="IPR011333">
    <property type="entry name" value="SKP1/BTB/POZ_sf"/>
</dbReference>
<dbReference type="Gene3D" id="3.30.710.10">
    <property type="entry name" value="Potassium Channel Kv1.1, Chain A"/>
    <property type="match status" value="1"/>
</dbReference>
<dbReference type="AlphaFoldDB" id="A0A1D1ULU0"/>
<feature type="domain" description="SKP1 component dimerisation" evidence="3">
    <location>
        <begin position="171"/>
        <end position="213"/>
    </location>
</feature>
<dbReference type="STRING" id="947166.A0A1D1ULU0"/>
<keyword evidence="2" id="KW-0833">Ubl conjugation pathway</keyword>
<dbReference type="PANTHER" id="PTHR11165">
    <property type="entry name" value="SKP1"/>
    <property type="match status" value="1"/>
</dbReference>
<accession>A0A1D1ULU0</accession>
<dbReference type="Pfam" id="PF01466">
    <property type="entry name" value="Skp1"/>
    <property type="match status" value="1"/>
</dbReference>
<dbReference type="SMART" id="SM00512">
    <property type="entry name" value="Skp1"/>
    <property type="match status" value="1"/>
</dbReference>
<dbReference type="EMBL" id="BDGG01000001">
    <property type="protein sequence ID" value="GAU89520.1"/>
    <property type="molecule type" value="Genomic_DNA"/>
</dbReference>
<dbReference type="GO" id="GO:0006511">
    <property type="term" value="P:ubiquitin-dependent protein catabolic process"/>
    <property type="evidence" value="ECO:0007669"/>
    <property type="project" value="InterPro"/>
</dbReference>
<evidence type="ECO:0000259" key="4">
    <source>
        <dbReference type="Pfam" id="PF03931"/>
    </source>
</evidence>
<dbReference type="Proteomes" id="UP000186922">
    <property type="component" value="Unassembled WGS sequence"/>
</dbReference>
<comment type="similarity">
    <text evidence="1">Belongs to the SKP1 family.</text>
</comment>
<dbReference type="SUPFAM" id="SSF54695">
    <property type="entry name" value="POZ domain"/>
    <property type="match status" value="1"/>
</dbReference>
<protein>
    <recommendedName>
        <fullName evidence="7">SKP1 component POZ domain-containing protein</fullName>
    </recommendedName>
</protein>
<dbReference type="InterPro" id="IPR001232">
    <property type="entry name" value="SKP1-like"/>
</dbReference>
<comment type="caution">
    <text evidence="5">The sequence shown here is derived from an EMBL/GenBank/DDBJ whole genome shotgun (WGS) entry which is preliminary data.</text>
</comment>
<proteinExistence type="inferred from homology"/>
<evidence type="ECO:0000313" key="5">
    <source>
        <dbReference type="EMBL" id="GAU89520.1"/>
    </source>
</evidence>
<organism evidence="5 6">
    <name type="scientific">Ramazzottius varieornatus</name>
    <name type="common">Water bear</name>
    <name type="synonym">Tardigrade</name>
    <dbReference type="NCBI Taxonomy" id="947166"/>
    <lineage>
        <taxon>Eukaryota</taxon>
        <taxon>Metazoa</taxon>
        <taxon>Ecdysozoa</taxon>
        <taxon>Tardigrada</taxon>
        <taxon>Eutardigrada</taxon>
        <taxon>Parachela</taxon>
        <taxon>Hypsibioidea</taxon>
        <taxon>Ramazzottiidae</taxon>
        <taxon>Ramazzottius</taxon>
    </lineage>
</organism>
<dbReference type="InterPro" id="IPR016073">
    <property type="entry name" value="Skp1_comp_POZ"/>
</dbReference>
<feature type="domain" description="SKP1 component POZ" evidence="4">
    <location>
        <begin position="59"/>
        <end position="123"/>
    </location>
</feature>
<evidence type="ECO:0000313" key="6">
    <source>
        <dbReference type="Proteomes" id="UP000186922"/>
    </source>
</evidence>